<evidence type="ECO:0000313" key="9">
    <source>
        <dbReference type="Proteomes" id="UP000004191"/>
    </source>
</evidence>
<dbReference type="Pfam" id="PF03755">
    <property type="entry name" value="YicC-like_N"/>
    <property type="match status" value="1"/>
</dbReference>
<comment type="cofactor">
    <cofactor evidence="1">
        <name>a divalent metal cation</name>
        <dbReference type="ChEBI" id="CHEBI:60240"/>
    </cofactor>
</comment>
<dbReference type="GO" id="GO:0004521">
    <property type="term" value="F:RNA endonuclease activity"/>
    <property type="evidence" value="ECO:0007669"/>
    <property type="project" value="InterPro"/>
</dbReference>
<evidence type="ECO:0000256" key="5">
    <source>
        <dbReference type="ARBA" id="ARBA00035648"/>
    </source>
</evidence>
<feature type="domain" description="Endoribonuclease YicC-like N-terminal" evidence="6">
    <location>
        <begin position="2"/>
        <end position="159"/>
    </location>
</feature>
<reference evidence="8 9" key="1">
    <citation type="submission" date="2012-01" db="EMBL/GenBank/DDBJ databases">
        <title>The Genome Sequence of Helcococcus kunzii ATCC 51366.</title>
        <authorList>
            <consortium name="The Broad Institute Genome Sequencing Platform"/>
            <person name="Earl A."/>
            <person name="Ward D."/>
            <person name="Feldgarden M."/>
            <person name="Gevers D."/>
            <person name="Huys G."/>
            <person name="Young S.K."/>
            <person name="Zeng Q."/>
            <person name="Gargeya S."/>
            <person name="Fitzgerald M."/>
            <person name="Haas B."/>
            <person name="Abouelleil A."/>
            <person name="Alvarado L."/>
            <person name="Arachchi H.M."/>
            <person name="Berlin A."/>
            <person name="Chapman S.B."/>
            <person name="Gearin G."/>
            <person name="Goldberg J."/>
            <person name="Griggs A."/>
            <person name="Gujja S."/>
            <person name="Hansen M."/>
            <person name="Heiman D."/>
            <person name="Howarth C."/>
            <person name="Larimer J."/>
            <person name="Lui A."/>
            <person name="MacDonald P.J.P."/>
            <person name="McCowen C."/>
            <person name="Montmayeur A."/>
            <person name="Murphy C."/>
            <person name="Neiman D."/>
            <person name="Pearson M."/>
            <person name="Priest M."/>
            <person name="Roberts A."/>
            <person name="Saif S."/>
            <person name="Shea T."/>
            <person name="Sisk P."/>
            <person name="Stolte C."/>
            <person name="Sykes S."/>
            <person name="Wortman J."/>
            <person name="Nusbaum C."/>
            <person name="Birren B."/>
        </authorList>
    </citation>
    <scope>NUCLEOTIDE SEQUENCE [LARGE SCALE GENOMIC DNA]</scope>
    <source>
        <strain evidence="8 9">ATCC 51366</strain>
    </source>
</reference>
<feature type="domain" description="Endoribonuclease YicC-like C-terminal" evidence="7">
    <location>
        <begin position="176"/>
        <end position="296"/>
    </location>
</feature>
<accession>H3NNE5</accession>
<keyword evidence="3" id="KW-0255">Endonuclease</keyword>
<evidence type="ECO:0000256" key="2">
    <source>
        <dbReference type="ARBA" id="ARBA00022722"/>
    </source>
</evidence>
<evidence type="ECO:0000259" key="6">
    <source>
        <dbReference type="Pfam" id="PF03755"/>
    </source>
</evidence>
<dbReference type="InterPro" id="IPR013551">
    <property type="entry name" value="YicC-like_C"/>
</dbReference>
<evidence type="ECO:0000256" key="1">
    <source>
        <dbReference type="ARBA" id="ARBA00001968"/>
    </source>
</evidence>
<sequence length="296" mass="34599">MIKSMTGYGKTSYQDEKFIFDIEIKTVNSRFLDINNRMPNQLNFLEEKINKIIKQYITRGRVDIFIRTSNKKFGKSKIFVDLDAVEEMSESLRFIAQKANIIGERAIPSISDIISNEDVLRYEVEEIDGDYLFEIIKNTLEEVLEKVVKMRKDEGENLYKDLSSNIDKLSSFKKEIDKYSDNIKSEIREKLYNNINEILDSNVISEDRLANEIVLYADRLDINEELTRLDSHFKLFLDTLDMDKTSVGKKLDFICQELLRETNTIASKSSKIEILNLTIEMKTIIEKLKEQVQNVE</sequence>
<name>H3NNE5_9FIRM</name>
<dbReference type="RefSeq" id="WP_005398260.1">
    <property type="nucleotide sequence ID" value="NZ_JH601088.1"/>
</dbReference>
<dbReference type="InterPro" id="IPR005229">
    <property type="entry name" value="YicC/YloC-like"/>
</dbReference>
<evidence type="ECO:0000256" key="3">
    <source>
        <dbReference type="ARBA" id="ARBA00022759"/>
    </source>
</evidence>
<keyword evidence="2" id="KW-0540">Nuclease</keyword>
<protein>
    <submittedName>
        <fullName evidence="8">TIGR00255 family protein</fullName>
    </submittedName>
</protein>
<evidence type="ECO:0000259" key="7">
    <source>
        <dbReference type="Pfam" id="PF08340"/>
    </source>
</evidence>
<keyword evidence="9" id="KW-1185">Reference proteome</keyword>
<comment type="caution">
    <text evidence="8">The sequence shown here is derived from an EMBL/GenBank/DDBJ whole genome shotgun (WGS) entry which is preliminary data.</text>
</comment>
<dbReference type="InterPro" id="IPR013527">
    <property type="entry name" value="YicC-like_N"/>
</dbReference>
<dbReference type="Proteomes" id="UP000004191">
    <property type="component" value="Unassembled WGS sequence"/>
</dbReference>
<dbReference type="Pfam" id="PF08340">
    <property type="entry name" value="YicC-like_C"/>
    <property type="match status" value="1"/>
</dbReference>
<gene>
    <name evidence="8" type="ORF">HMPREF9709_00856</name>
</gene>
<dbReference type="GeneID" id="96998852"/>
<comment type="similarity">
    <text evidence="5">Belongs to the YicC/YloC family.</text>
</comment>
<evidence type="ECO:0000256" key="4">
    <source>
        <dbReference type="ARBA" id="ARBA00022801"/>
    </source>
</evidence>
<dbReference type="HOGENOM" id="CLU_076609_1_0_9"/>
<dbReference type="NCBIfam" id="TIGR00255">
    <property type="entry name" value="YicC/YloC family endoribonuclease"/>
    <property type="match status" value="1"/>
</dbReference>
<organism evidence="8 9">
    <name type="scientific">Helcococcus kunzii ATCC 51366</name>
    <dbReference type="NCBI Taxonomy" id="883114"/>
    <lineage>
        <taxon>Bacteria</taxon>
        <taxon>Bacillati</taxon>
        <taxon>Bacillota</taxon>
        <taxon>Tissierellia</taxon>
        <taxon>Tissierellales</taxon>
        <taxon>Peptoniphilaceae</taxon>
        <taxon>Helcococcus</taxon>
    </lineage>
</organism>
<evidence type="ECO:0000313" key="8">
    <source>
        <dbReference type="EMBL" id="EHR33920.1"/>
    </source>
</evidence>
<dbReference type="PATRIC" id="fig|883114.3.peg.846"/>
<dbReference type="EMBL" id="AGEI01000021">
    <property type="protein sequence ID" value="EHR33920.1"/>
    <property type="molecule type" value="Genomic_DNA"/>
</dbReference>
<dbReference type="OrthoDB" id="9771229at2"/>
<dbReference type="PANTHER" id="PTHR30636:SF3">
    <property type="entry name" value="UPF0701 PROTEIN YICC"/>
    <property type="match status" value="1"/>
</dbReference>
<proteinExistence type="inferred from homology"/>
<dbReference type="AlphaFoldDB" id="H3NNE5"/>
<dbReference type="STRING" id="883114.HMPREF9709_00856"/>
<dbReference type="PANTHER" id="PTHR30636">
    <property type="entry name" value="UPF0701 PROTEIN YICC"/>
    <property type="match status" value="1"/>
</dbReference>
<dbReference type="eggNOG" id="COG1561">
    <property type="taxonomic scope" value="Bacteria"/>
</dbReference>
<dbReference type="GO" id="GO:0016787">
    <property type="term" value="F:hydrolase activity"/>
    <property type="evidence" value="ECO:0007669"/>
    <property type="project" value="UniProtKB-KW"/>
</dbReference>
<keyword evidence="4" id="KW-0378">Hydrolase</keyword>